<evidence type="ECO:0000313" key="10">
    <source>
        <dbReference type="Proteomes" id="UP001212152"/>
    </source>
</evidence>
<evidence type="ECO:0000313" key="9">
    <source>
        <dbReference type="EMBL" id="KAJ3173959.1"/>
    </source>
</evidence>
<organism evidence="9 10">
    <name type="scientific">Geranomyces variabilis</name>
    <dbReference type="NCBI Taxonomy" id="109894"/>
    <lineage>
        <taxon>Eukaryota</taxon>
        <taxon>Fungi</taxon>
        <taxon>Fungi incertae sedis</taxon>
        <taxon>Chytridiomycota</taxon>
        <taxon>Chytridiomycota incertae sedis</taxon>
        <taxon>Chytridiomycetes</taxon>
        <taxon>Spizellomycetales</taxon>
        <taxon>Powellomycetaceae</taxon>
        <taxon>Geranomyces</taxon>
    </lineage>
</organism>
<dbReference type="InterPro" id="IPR020472">
    <property type="entry name" value="WD40_PAC1"/>
</dbReference>
<protein>
    <submittedName>
        <fullName evidence="9">General transcription repressor</fullName>
    </submittedName>
</protein>
<feature type="region of interest" description="Disordered" evidence="7">
    <location>
        <begin position="1"/>
        <end position="73"/>
    </location>
</feature>
<dbReference type="SUPFAM" id="SSF50978">
    <property type="entry name" value="WD40 repeat-like"/>
    <property type="match status" value="1"/>
</dbReference>
<feature type="domain" description="Transcriptional repressor Tup1 N-terminal" evidence="8">
    <location>
        <begin position="81"/>
        <end position="157"/>
    </location>
</feature>
<feature type="compositionally biased region" description="Low complexity" evidence="7">
    <location>
        <begin position="772"/>
        <end position="791"/>
    </location>
</feature>
<keyword evidence="5" id="KW-0804">Transcription</keyword>
<feature type="compositionally biased region" description="Polar residues" evidence="7">
    <location>
        <begin position="298"/>
        <end position="308"/>
    </location>
</feature>
<feature type="compositionally biased region" description="Gly residues" evidence="7">
    <location>
        <begin position="761"/>
        <end position="771"/>
    </location>
</feature>
<dbReference type="AlphaFoldDB" id="A0AAD5XPY8"/>
<dbReference type="InterPro" id="IPR013890">
    <property type="entry name" value="Tscrpt_rep_Tup1_N"/>
</dbReference>
<dbReference type="InterPro" id="IPR019775">
    <property type="entry name" value="WD40_repeat_CS"/>
</dbReference>
<dbReference type="EMBL" id="JADGJQ010000067">
    <property type="protein sequence ID" value="KAJ3173959.1"/>
    <property type="molecule type" value="Genomic_DNA"/>
</dbReference>
<sequence>MHSPHVLPAPSGSTHDLLLRQQQPPPQLAGGGMYRPMLASSGPLPTQQQQQQQQQPHHSVPVPAQLAPPGALVPQGPGMARLNSLLDAIRGEFENVGQDLVGGYKHDRDELEQRLSGQITELTALQQNLYDLERGYQKIKQTYEEEIHRLRRDLDARGNAALPPDARPAPRPAPGFPEGPPPILGNPKGLAAGGAFSAFMGSSGGHGPGLNGSAGAVGDSRILHQVTDGQGNKRMRTEDGPQTLGNRDMMGPPNPYMPRGDPMGREQPPSSYQPPPPLDRDPAKKHRKNINASEDPYNRQSGKDQLQSAPAYNGPNNPYGNVPNSQGGLGMGGLALPPMQMHGPPRSGTPTHGPPQQQQQQGPPPPQQPQPPPPSSQQAIHMHQFMQHAYPHHEITGICDLDQDTAPPGFVKEGADWVVVYNQQSPSLQKSRVSVDLVHSLEHGSVVCCVKFSPDGKLLATGCNKNAHVYDAFSGVKISTLMDESAPTDIDLYIRSVCFSPDNQLLATGAEDRVIRVWNIARRQIVFSLMGHDQDIYSLDWSRDGRVIVSGSGDRTVRVWDAENGKLSKMMKNDDSSMNSSPINGSALKDSGVTSVAVSPTDGRCVATGSLDEMVRVWDIRTGQLLERFEGHKNSVYSVAFSPDGQSIVSGSLDKTLKIWDLSPATLAYVNQPHTGEELRFETIVSSVPRHTFVGHQDYVLSVAFAGRGSSIGRVDEHGSPVNWPATEALAEVEWLVSGSKDRSVTFWDGRAIMGGGGAGGAGAANGGSGGSAAAKPSASSSSASGGTASSSSAVSQFMLHGHKNSVISVALGSAGGMFATGSGDCKARIWRVSAVPMPLLPPMNAAPPPSSHQQQQGPPLSATQQQQQQQQHQHHQHTVLPSMRTERREEDRGERERERGGEKGEPNNSNNMDM</sequence>
<evidence type="ECO:0000256" key="5">
    <source>
        <dbReference type="ARBA" id="ARBA00023163"/>
    </source>
</evidence>
<feature type="repeat" description="WD" evidence="6">
    <location>
        <begin position="629"/>
        <end position="670"/>
    </location>
</feature>
<evidence type="ECO:0000256" key="7">
    <source>
        <dbReference type="SAM" id="MobiDB-lite"/>
    </source>
</evidence>
<dbReference type="SMART" id="SM00320">
    <property type="entry name" value="WD40"/>
    <property type="match status" value="7"/>
</dbReference>
<dbReference type="InterPro" id="IPR036322">
    <property type="entry name" value="WD40_repeat_dom_sf"/>
</dbReference>
<feature type="compositionally biased region" description="Pro residues" evidence="7">
    <location>
        <begin position="165"/>
        <end position="181"/>
    </location>
</feature>
<feature type="compositionally biased region" description="Low complexity" evidence="7">
    <location>
        <begin position="309"/>
        <end position="326"/>
    </location>
</feature>
<dbReference type="Pfam" id="PF08581">
    <property type="entry name" value="Tup_N"/>
    <property type="match status" value="1"/>
</dbReference>
<name>A0AAD5XPY8_9FUNG</name>
<feature type="repeat" description="WD" evidence="6">
    <location>
        <begin position="593"/>
        <end position="628"/>
    </location>
</feature>
<evidence type="ECO:0000256" key="1">
    <source>
        <dbReference type="ARBA" id="ARBA00022491"/>
    </source>
</evidence>
<evidence type="ECO:0000256" key="6">
    <source>
        <dbReference type="PROSITE-ProRule" id="PRU00221"/>
    </source>
</evidence>
<evidence type="ECO:0000256" key="4">
    <source>
        <dbReference type="ARBA" id="ARBA00023015"/>
    </source>
</evidence>
<dbReference type="PRINTS" id="PR00320">
    <property type="entry name" value="GPROTEINBRPT"/>
</dbReference>
<dbReference type="Gene3D" id="1.20.5.340">
    <property type="match status" value="1"/>
</dbReference>
<feature type="region of interest" description="Disordered" evidence="7">
    <location>
        <begin position="158"/>
        <end position="181"/>
    </location>
</feature>
<keyword evidence="3" id="KW-0677">Repeat</keyword>
<dbReference type="Pfam" id="PF00400">
    <property type="entry name" value="WD40"/>
    <property type="match status" value="7"/>
</dbReference>
<dbReference type="PROSITE" id="PS00678">
    <property type="entry name" value="WD_REPEATS_1"/>
    <property type="match status" value="4"/>
</dbReference>
<dbReference type="PANTHER" id="PTHR22847:SF728">
    <property type="entry name" value="TRANSCRIPTIONAL REPRESSOR TUP11-RELATED"/>
    <property type="match status" value="1"/>
</dbReference>
<reference evidence="9" key="1">
    <citation type="submission" date="2020-05" db="EMBL/GenBank/DDBJ databases">
        <title>Phylogenomic resolution of chytrid fungi.</title>
        <authorList>
            <person name="Stajich J.E."/>
            <person name="Amses K."/>
            <person name="Simmons R."/>
            <person name="Seto K."/>
            <person name="Myers J."/>
            <person name="Bonds A."/>
            <person name="Quandt C.A."/>
            <person name="Barry K."/>
            <person name="Liu P."/>
            <person name="Grigoriev I."/>
            <person name="Longcore J.E."/>
            <person name="James T.Y."/>
        </authorList>
    </citation>
    <scope>NUCLEOTIDE SEQUENCE</scope>
    <source>
        <strain evidence="9">JEL0379</strain>
    </source>
</reference>
<feature type="repeat" description="WD" evidence="6">
    <location>
        <begin position="494"/>
        <end position="528"/>
    </location>
</feature>
<dbReference type="InterPro" id="IPR015943">
    <property type="entry name" value="WD40/YVTN_repeat-like_dom_sf"/>
</dbReference>
<dbReference type="PANTHER" id="PTHR22847">
    <property type="entry name" value="WD40 REPEAT PROTEIN"/>
    <property type="match status" value="1"/>
</dbReference>
<dbReference type="Gene3D" id="2.130.10.10">
    <property type="entry name" value="YVTN repeat-like/Quinoprotein amine dehydrogenase"/>
    <property type="match status" value="2"/>
</dbReference>
<dbReference type="PROSITE" id="PS50294">
    <property type="entry name" value="WD_REPEATS_REGION"/>
    <property type="match status" value="5"/>
</dbReference>
<keyword evidence="2 6" id="KW-0853">WD repeat</keyword>
<keyword evidence="4" id="KW-0805">Transcription regulation</keyword>
<gene>
    <name evidence="9" type="primary">TUP1</name>
    <name evidence="9" type="ORF">HDU87_007282</name>
</gene>
<evidence type="ECO:0000256" key="3">
    <source>
        <dbReference type="ARBA" id="ARBA00022737"/>
    </source>
</evidence>
<evidence type="ECO:0000259" key="8">
    <source>
        <dbReference type="Pfam" id="PF08581"/>
    </source>
</evidence>
<feature type="region of interest" description="Disordered" evidence="7">
    <location>
        <begin position="841"/>
        <end position="915"/>
    </location>
</feature>
<feature type="compositionally biased region" description="Pro residues" evidence="7">
    <location>
        <begin position="841"/>
        <end position="851"/>
    </location>
</feature>
<dbReference type="Proteomes" id="UP001212152">
    <property type="component" value="Unassembled WGS sequence"/>
</dbReference>
<dbReference type="CDD" id="cd00200">
    <property type="entry name" value="WD40"/>
    <property type="match status" value="1"/>
</dbReference>
<feature type="compositionally biased region" description="Pro residues" evidence="7">
    <location>
        <begin position="362"/>
        <end position="375"/>
    </location>
</feature>
<feature type="repeat" description="WD" evidence="6">
    <location>
        <begin position="529"/>
        <end position="570"/>
    </location>
</feature>
<feature type="repeat" description="WD" evidence="6">
    <location>
        <begin position="800"/>
        <end position="834"/>
    </location>
</feature>
<accession>A0AAD5XPY8</accession>
<feature type="region of interest" description="Disordered" evidence="7">
    <location>
        <begin position="761"/>
        <end position="791"/>
    </location>
</feature>
<dbReference type="InterPro" id="IPR001680">
    <property type="entry name" value="WD40_rpt"/>
</dbReference>
<comment type="caution">
    <text evidence="9">The sequence shown here is derived from an EMBL/GenBank/DDBJ whole genome shotgun (WGS) entry which is preliminary data.</text>
</comment>
<keyword evidence="1" id="KW-0678">Repressor</keyword>
<evidence type="ECO:0000256" key="2">
    <source>
        <dbReference type="ARBA" id="ARBA00022574"/>
    </source>
</evidence>
<proteinExistence type="predicted"/>
<keyword evidence="10" id="KW-1185">Reference proteome</keyword>
<dbReference type="PROSITE" id="PS50082">
    <property type="entry name" value="WD_REPEATS_2"/>
    <property type="match status" value="5"/>
</dbReference>
<feature type="compositionally biased region" description="Low complexity" evidence="7">
    <location>
        <begin position="852"/>
        <end position="872"/>
    </location>
</feature>
<feature type="compositionally biased region" description="Basic and acidic residues" evidence="7">
    <location>
        <begin position="885"/>
        <end position="906"/>
    </location>
</feature>
<feature type="region of interest" description="Disordered" evidence="7">
    <location>
        <begin position="225"/>
        <end position="379"/>
    </location>
</feature>